<dbReference type="InterPro" id="IPR005532">
    <property type="entry name" value="SUMF_dom"/>
</dbReference>
<evidence type="ECO:0000259" key="1">
    <source>
        <dbReference type="Pfam" id="PF03781"/>
    </source>
</evidence>
<dbReference type="STRING" id="443610.VE25_13475"/>
<feature type="domain" description="Sulfatase-modifying factor enzyme-like" evidence="1">
    <location>
        <begin position="30"/>
        <end position="306"/>
    </location>
</feature>
<gene>
    <name evidence="2" type="ORF">VE25_13475</name>
</gene>
<dbReference type="Proteomes" id="UP000033632">
    <property type="component" value="Unassembled WGS sequence"/>
</dbReference>
<organism evidence="2 3">
    <name type="scientific">Devosia geojensis</name>
    <dbReference type="NCBI Taxonomy" id="443610"/>
    <lineage>
        <taxon>Bacteria</taxon>
        <taxon>Pseudomonadati</taxon>
        <taxon>Pseudomonadota</taxon>
        <taxon>Alphaproteobacteria</taxon>
        <taxon>Hyphomicrobiales</taxon>
        <taxon>Devosiaceae</taxon>
        <taxon>Devosia</taxon>
    </lineage>
</organism>
<dbReference type="EMBL" id="JZEX01000119">
    <property type="protein sequence ID" value="KKB11319.1"/>
    <property type="molecule type" value="Genomic_DNA"/>
</dbReference>
<accession>A0A0F5FR08</accession>
<proteinExistence type="predicted"/>
<dbReference type="InterPro" id="IPR042095">
    <property type="entry name" value="SUMF_sf"/>
</dbReference>
<dbReference type="InterPro" id="IPR051043">
    <property type="entry name" value="Sulfatase_Mod_Factor_Kinase"/>
</dbReference>
<comment type="caution">
    <text evidence="2">The sequence shown here is derived from an EMBL/GenBank/DDBJ whole genome shotgun (WGS) entry which is preliminary data.</text>
</comment>
<dbReference type="Pfam" id="PF03781">
    <property type="entry name" value="FGE-sulfatase"/>
    <property type="match status" value="1"/>
</dbReference>
<dbReference type="SUPFAM" id="SSF56436">
    <property type="entry name" value="C-type lectin-like"/>
    <property type="match status" value="1"/>
</dbReference>
<dbReference type="PANTHER" id="PTHR23150:SF19">
    <property type="entry name" value="FORMYLGLYCINE-GENERATING ENZYME"/>
    <property type="match status" value="1"/>
</dbReference>
<dbReference type="PATRIC" id="fig|443610.3.peg.936"/>
<evidence type="ECO:0000313" key="3">
    <source>
        <dbReference type="Proteomes" id="UP000033632"/>
    </source>
</evidence>
<dbReference type="InterPro" id="IPR016187">
    <property type="entry name" value="CTDL_fold"/>
</dbReference>
<dbReference type="OrthoDB" id="9768004at2"/>
<dbReference type="PANTHER" id="PTHR23150">
    <property type="entry name" value="SULFATASE MODIFYING FACTOR 1, 2"/>
    <property type="match status" value="1"/>
</dbReference>
<keyword evidence="3" id="KW-1185">Reference proteome</keyword>
<reference evidence="2 3" key="1">
    <citation type="submission" date="2015-03" db="EMBL/GenBank/DDBJ databases">
        <authorList>
            <person name="Hassan Y.I."/>
            <person name="Lepp D."/>
            <person name="Li X.-Z."/>
            <person name="Zhou T."/>
        </authorList>
    </citation>
    <scope>NUCLEOTIDE SEQUENCE [LARGE SCALE GENOMIC DNA]</scope>
    <source>
        <strain evidence="2 3">BD-c194</strain>
    </source>
</reference>
<evidence type="ECO:0000313" key="2">
    <source>
        <dbReference type="EMBL" id="KKB11319.1"/>
    </source>
</evidence>
<dbReference type="AlphaFoldDB" id="A0A0F5FR08"/>
<protein>
    <submittedName>
        <fullName evidence="2">Sulfatase modifying factor 1 (C-alpha-formyglycine-generating enzyme 1)</fullName>
    </submittedName>
</protein>
<sequence>MSCCSPSRQAETAEAPASAVVVEAGPVDQPERIFFPAARTFVGTDRPVIAQDGEGPRRPVRLAAFCLEATTVTNARFAAFVRETGYVTEAERFGWSPVFRALMGEDAPPPSGTRVPWWIKVDGAHWAAPEGPGSSIGNRMDHPVVQVSWADAQAFAAWCGGRLPIEAEWEHAARGGLADPRFPWGDEEPDDGQAIFANIWQGQFPHANTLADGYLGTSPVTAFAPNGAGLHGMAGNVWEWTADAFRVRSLSREAKARNDNAACTNEKVTKGGSFLCHISYCYRYRIAARSALTAESAASNVGFRIAYDS</sequence>
<dbReference type="Gene3D" id="3.90.1580.10">
    <property type="entry name" value="paralog of FGE (formylglycine-generating enzyme)"/>
    <property type="match status" value="1"/>
</dbReference>
<name>A0A0F5FR08_9HYPH</name>
<dbReference type="GO" id="GO:0120147">
    <property type="term" value="F:formylglycine-generating oxidase activity"/>
    <property type="evidence" value="ECO:0007669"/>
    <property type="project" value="TreeGrafter"/>
</dbReference>